<keyword evidence="8" id="KW-1185">Reference proteome</keyword>
<dbReference type="SUPFAM" id="SSF101386">
    <property type="entry name" value="all-alpha NTP pyrophosphatases"/>
    <property type="match status" value="2"/>
</dbReference>
<feature type="domain" description="NTP pyrophosphohydrolase MazG-like" evidence="6">
    <location>
        <begin position="157"/>
        <end position="217"/>
    </location>
</feature>
<dbReference type="EnsemblBacteria" id="AAC06636">
    <property type="protein sequence ID" value="AAC06636"/>
    <property type="gene ID" value="aq_342"/>
</dbReference>
<feature type="coiled-coil region" evidence="5">
    <location>
        <begin position="152"/>
        <end position="179"/>
    </location>
</feature>
<accession>O66673</accession>
<protein>
    <recommendedName>
        <fullName evidence="4">Nucleoside triphosphate pyrophosphohydrolase</fullName>
        <ecNumber evidence="3">3.6.1.8</ecNumber>
    </recommendedName>
</protein>
<evidence type="ECO:0000256" key="1">
    <source>
        <dbReference type="ARBA" id="ARBA00052141"/>
    </source>
</evidence>
<dbReference type="GO" id="GO:0006203">
    <property type="term" value="P:dGTP catabolic process"/>
    <property type="evidence" value="ECO:0000318"/>
    <property type="project" value="GO_Central"/>
</dbReference>
<gene>
    <name evidence="7" type="ordered locus">aq_342</name>
</gene>
<dbReference type="InterPro" id="IPR004518">
    <property type="entry name" value="MazG-like_dom"/>
</dbReference>
<evidence type="ECO:0000313" key="8">
    <source>
        <dbReference type="Proteomes" id="UP000000798"/>
    </source>
</evidence>
<dbReference type="GO" id="GO:0046076">
    <property type="term" value="P:dTTP catabolic process"/>
    <property type="evidence" value="ECO:0000318"/>
    <property type="project" value="GO_Central"/>
</dbReference>
<evidence type="ECO:0000256" key="3">
    <source>
        <dbReference type="ARBA" id="ARBA00066372"/>
    </source>
</evidence>
<dbReference type="GO" id="GO:0047693">
    <property type="term" value="F:ATP diphosphatase activity"/>
    <property type="evidence" value="ECO:0007669"/>
    <property type="project" value="UniProtKB-EC"/>
</dbReference>
<dbReference type="EMBL" id="AE000657">
    <property type="protein sequence ID" value="AAC06636.1"/>
    <property type="molecule type" value="Genomic_DNA"/>
</dbReference>
<dbReference type="HOGENOM" id="CLU_038356_0_1_0"/>
<name>O66673_AQUAE</name>
<dbReference type="InParanoid" id="O66673"/>
<comment type="catalytic activity">
    <reaction evidence="1">
        <text>ATP + H2O = AMP + diphosphate + H(+)</text>
        <dbReference type="Rhea" id="RHEA:14245"/>
        <dbReference type="ChEBI" id="CHEBI:15377"/>
        <dbReference type="ChEBI" id="CHEBI:15378"/>
        <dbReference type="ChEBI" id="CHEBI:30616"/>
        <dbReference type="ChEBI" id="CHEBI:33019"/>
        <dbReference type="ChEBI" id="CHEBI:456215"/>
        <dbReference type="EC" id="3.6.1.8"/>
    </reaction>
</comment>
<dbReference type="Gene3D" id="1.10.287.1080">
    <property type="entry name" value="MazG-like"/>
    <property type="match status" value="2"/>
</dbReference>
<dbReference type="GO" id="GO:0047429">
    <property type="term" value="F:nucleoside triphosphate diphosphatase activity"/>
    <property type="evidence" value="ECO:0000318"/>
    <property type="project" value="GO_Central"/>
</dbReference>
<dbReference type="NCBIfam" id="TIGR00444">
    <property type="entry name" value="mazG"/>
    <property type="match status" value="1"/>
</dbReference>
<dbReference type="NCBIfam" id="NF007113">
    <property type="entry name" value="PRK09562.1"/>
    <property type="match status" value="1"/>
</dbReference>
<dbReference type="AlphaFoldDB" id="O66673"/>
<evidence type="ECO:0000259" key="6">
    <source>
        <dbReference type="Pfam" id="PF03819"/>
    </source>
</evidence>
<dbReference type="GO" id="GO:0046052">
    <property type="term" value="P:UTP catabolic process"/>
    <property type="evidence" value="ECO:0000318"/>
    <property type="project" value="GO_Central"/>
</dbReference>
<dbReference type="Pfam" id="PF03819">
    <property type="entry name" value="MazG"/>
    <property type="match status" value="2"/>
</dbReference>
<dbReference type="FunFam" id="1.10.287.1080:FF:000003">
    <property type="entry name" value="Nucleoside triphosphate pyrophosphohydrolase"/>
    <property type="match status" value="1"/>
</dbReference>
<dbReference type="InterPro" id="IPR011551">
    <property type="entry name" value="NTP_PyrPHydrolase_MazG"/>
</dbReference>
<dbReference type="eggNOG" id="COG3956">
    <property type="taxonomic scope" value="Bacteria"/>
</dbReference>
<dbReference type="GO" id="GO:0006950">
    <property type="term" value="P:response to stress"/>
    <property type="evidence" value="ECO:0007669"/>
    <property type="project" value="UniProtKB-ARBA"/>
</dbReference>
<dbReference type="Proteomes" id="UP000000798">
    <property type="component" value="Chromosome"/>
</dbReference>
<dbReference type="CDD" id="cd11529">
    <property type="entry name" value="NTP-PPase_MazG_Cterm"/>
    <property type="match status" value="1"/>
</dbReference>
<evidence type="ECO:0000256" key="2">
    <source>
        <dbReference type="ARBA" id="ARBA00061115"/>
    </source>
</evidence>
<comment type="similarity">
    <text evidence="2">Belongs to the nucleoside triphosphate pyrophosphohydrolase family.</text>
</comment>
<dbReference type="RefSeq" id="WP_010880171.1">
    <property type="nucleotide sequence ID" value="NC_000918.1"/>
</dbReference>
<evidence type="ECO:0000313" key="7">
    <source>
        <dbReference type="EMBL" id="AAC06636.1"/>
    </source>
</evidence>
<proteinExistence type="inferred from homology"/>
<dbReference type="InterPro" id="IPR048015">
    <property type="entry name" value="NTP-PPase_MazG-like_N"/>
</dbReference>
<dbReference type="GO" id="GO:0046061">
    <property type="term" value="P:dATP catabolic process"/>
    <property type="evidence" value="ECO:0000318"/>
    <property type="project" value="GO_Central"/>
</dbReference>
<dbReference type="PANTHER" id="PTHR30522">
    <property type="entry name" value="NUCLEOSIDE TRIPHOSPHATE PYROPHOSPHOHYDROLASE"/>
    <property type="match status" value="1"/>
</dbReference>
<evidence type="ECO:0000256" key="4">
    <source>
        <dbReference type="ARBA" id="ARBA00074799"/>
    </source>
</evidence>
<keyword evidence="5" id="KW-0175">Coiled coil</keyword>
<dbReference type="PANTHER" id="PTHR30522:SF0">
    <property type="entry name" value="NUCLEOSIDE TRIPHOSPHATE PYROPHOSPHOHYDROLASE"/>
    <property type="match status" value="1"/>
</dbReference>
<sequence length="257" mass="30329">MSKEKYSFEDLIKVMEELRKKCPWDREQTHESLKKYLIEEAYEVLDAIDSKDDEKLKEELGDLLLQVVFHSQIAKERGAFDINDVIDTLVKKLIERHPHVFGCANPEDVLKNWEKKKMEKRKSIFEGIPKHLPALMRSQKLQDRTSQVGFDFQDISQVFEKIQEEINELKESLEKGDRENIKHEIGDILTAVVELARFVNVDAEEALQEANERFIRRFSYIEKKAKEEGRKLEDMSLEEMDKLWMEAKKLEEQGKLS</sequence>
<reference evidence="7 8" key="1">
    <citation type="journal article" date="1998" name="Nature">
        <title>The complete genome of the hyperthermophilic bacterium Aquifex aeolicus.</title>
        <authorList>
            <person name="Deckert G."/>
            <person name="Warren P.V."/>
            <person name="Gaasterland T."/>
            <person name="Young W.G."/>
            <person name="Lenox A.L."/>
            <person name="Graham D.E."/>
            <person name="Overbeek R."/>
            <person name="Snead M.A."/>
            <person name="Keller M."/>
            <person name="Aujay M."/>
            <person name="Huber R."/>
            <person name="Feldman R.A."/>
            <person name="Short J.M."/>
            <person name="Olson G.J."/>
            <person name="Swanson R.V."/>
        </authorList>
    </citation>
    <scope>NUCLEOTIDE SEQUENCE [LARGE SCALE GENOMIC DNA]</scope>
    <source>
        <strain evidence="7 8">VF5</strain>
    </source>
</reference>
<dbReference type="KEGG" id="aae:aq_342"/>
<dbReference type="EC" id="3.6.1.8" evidence="3"/>
<evidence type="ECO:0000256" key="5">
    <source>
        <dbReference type="SAM" id="Coils"/>
    </source>
</evidence>
<dbReference type="FunCoup" id="O66673">
    <property type="interactions" value="215"/>
</dbReference>
<feature type="domain" description="NTP pyrophosphohydrolase MazG-like" evidence="6">
    <location>
        <begin position="28"/>
        <end position="101"/>
    </location>
</feature>
<dbReference type="PATRIC" id="fig|224324.8.peg.276"/>
<dbReference type="OrthoDB" id="9808939at2"/>
<dbReference type="InterPro" id="IPR048011">
    <property type="entry name" value="NTP-PPase_MazG-like_C"/>
</dbReference>
<dbReference type="CDD" id="cd11528">
    <property type="entry name" value="NTP-PPase_MazG_Nterm"/>
    <property type="match status" value="1"/>
</dbReference>
<dbReference type="FunFam" id="1.10.287.1080:FF:000001">
    <property type="entry name" value="Nucleoside triphosphate pyrophosphohydrolase"/>
    <property type="match status" value="1"/>
</dbReference>
<dbReference type="GO" id="GO:0046047">
    <property type="term" value="P:TTP catabolic process"/>
    <property type="evidence" value="ECO:0000318"/>
    <property type="project" value="GO_Central"/>
</dbReference>
<dbReference type="PIR" id="E70330">
    <property type="entry name" value="E70330"/>
</dbReference>
<dbReference type="GO" id="GO:0046081">
    <property type="term" value="P:dUTP catabolic process"/>
    <property type="evidence" value="ECO:0000318"/>
    <property type="project" value="GO_Central"/>
</dbReference>
<organism evidence="7 8">
    <name type="scientific">Aquifex aeolicus (strain VF5)</name>
    <dbReference type="NCBI Taxonomy" id="224324"/>
    <lineage>
        <taxon>Bacteria</taxon>
        <taxon>Pseudomonadati</taxon>
        <taxon>Aquificota</taxon>
        <taxon>Aquificia</taxon>
        <taxon>Aquificales</taxon>
        <taxon>Aquificaceae</taxon>
        <taxon>Aquifex</taxon>
    </lineage>
</organism>
<dbReference type="STRING" id="224324.aq_342"/>